<protein>
    <submittedName>
        <fullName evidence="2">Uncharacterized protein</fullName>
    </submittedName>
</protein>
<organism evidence="2 3">
    <name type="scientific">Dehalococcoides mccartyi (strain ATCC BAA-2266 / KCTC 15142 / 195)</name>
    <name type="common">Dehalococcoides ethenogenes (strain 195)</name>
    <dbReference type="NCBI Taxonomy" id="243164"/>
    <lineage>
        <taxon>Bacteria</taxon>
        <taxon>Bacillati</taxon>
        <taxon>Chloroflexota</taxon>
        <taxon>Dehalococcoidia</taxon>
        <taxon>Dehalococcoidales</taxon>
        <taxon>Dehalococcoidaceae</taxon>
        <taxon>Dehalococcoides</taxon>
    </lineage>
</organism>
<keyword evidence="1" id="KW-0472">Membrane</keyword>
<keyword evidence="1" id="KW-0812">Transmembrane</keyword>
<dbReference type="Proteomes" id="UP000008289">
    <property type="component" value="Chromosome"/>
</dbReference>
<keyword evidence="3" id="KW-1185">Reference proteome</keyword>
<dbReference type="STRING" id="243164.DET0385"/>
<evidence type="ECO:0000256" key="1">
    <source>
        <dbReference type="SAM" id="Phobius"/>
    </source>
</evidence>
<proteinExistence type="predicted"/>
<gene>
    <name evidence="2" type="ordered locus">DET0385</name>
</gene>
<evidence type="ECO:0000313" key="2">
    <source>
        <dbReference type="EMBL" id="AAW40322.1"/>
    </source>
</evidence>
<dbReference type="KEGG" id="det:DET0385"/>
<dbReference type="AlphaFoldDB" id="Q3Z9G9"/>
<dbReference type="EMBL" id="CP000027">
    <property type="protein sequence ID" value="AAW40322.1"/>
    <property type="molecule type" value="Genomic_DNA"/>
</dbReference>
<sequence>MHKAKKYIEMGIVSGPKYHGSQGGVLSPFYYTVFRDLVFFLASLAFRLILLQ</sequence>
<accession>Q3Z9G9</accession>
<reference evidence="2 3" key="1">
    <citation type="journal article" date="2005" name="Science">
        <title>Genome sequence of the PCE-dechlorinating bacterium Dehalococcoides ethenogenes.</title>
        <authorList>
            <person name="Seshadri R."/>
            <person name="Adrian L."/>
            <person name="Fouts D.E."/>
            <person name="Eisen J.A."/>
            <person name="Phillippy A.M."/>
            <person name="Methe B.A."/>
            <person name="Ward N.L."/>
            <person name="Nelson W.C."/>
            <person name="Deboy R.T."/>
            <person name="Khouri H.M."/>
            <person name="Kolonay J.F."/>
            <person name="Dodson R.J."/>
            <person name="Daugherty S.C."/>
            <person name="Brinkac L.M."/>
            <person name="Sullivan S.A."/>
            <person name="Madupu R."/>
            <person name="Nelson K.E."/>
            <person name="Kang K.H."/>
            <person name="Impraim M."/>
            <person name="Tran K."/>
            <person name="Robinson J.M."/>
            <person name="Forberger H.A."/>
            <person name="Fraser C.M."/>
            <person name="Zinder S.H."/>
            <person name="Heidelberg J.F."/>
        </authorList>
    </citation>
    <scope>NUCLEOTIDE SEQUENCE [LARGE SCALE GENOMIC DNA]</scope>
    <source>
        <strain evidence="3">ATCC BAA-2266 / KCTC 15142 / 195</strain>
    </source>
</reference>
<keyword evidence="1" id="KW-1133">Transmembrane helix</keyword>
<feature type="transmembrane region" description="Helical" evidence="1">
    <location>
        <begin position="29"/>
        <end position="50"/>
    </location>
</feature>
<dbReference type="InParanoid" id="Q3Z9G9"/>
<name>Q3Z9G9_DEHM1</name>
<dbReference type="HOGENOM" id="CLU_3079038_0_0_0"/>
<evidence type="ECO:0000313" key="3">
    <source>
        <dbReference type="Proteomes" id="UP000008289"/>
    </source>
</evidence>